<accession>A0ABQ7DK91</accession>
<evidence type="ECO:0000313" key="4">
    <source>
        <dbReference type="Proteomes" id="UP000266723"/>
    </source>
</evidence>
<feature type="compositionally biased region" description="Basic residues" evidence="1">
    <location>
        <begin position="113"/>
        <end position="126"/>
    </location>
</feature>
<keyword evidence="2" id="KW-0472">Membrane</keyword>
<keyword evidence="4" id="KW-1185">Reference proteome</keyword>
<organism evidence="3 4">
    <name type="scientific">Brassica cretica</name>
    <name type="common">Mustard</name>
    <dbReference type="NCBI Taxonomy" id="69181"/>
    <lineage>
        <taxon>Eukaryota</taxon>
        <taxon>Viridiplantae</taxon>
        <taxon>Streptophyta</taxon>
        <taxon>Embryophyta</taxon>
        <taxon>Tracheophyta</taxon>
        <taxon>Spermatophyta</taxon>
        <taxon>Magnoliopsida</taxon>
        <taxon>eudicotyledons</taxon>
        <taxon>Gunneridae</taxon>
        <taxon>Pentapetalae</taxon>
        <taxon>rosids</taxon>
        <taxon>malvids</taxon>
        <taxon>Brassicales</taxon>
        <taxon>Brassicaceae</taxon>
        <taxon>Brassiceae</taxon>
        <taxon>Brassica</taxon>
    </lineage>
</organism>
<proteinExistence type="predicted"/>
<protein>
    <submittedName>
        <fullName evidence="3">Uncharacterized protein</fullName>
    </submittedName>
</protein>
<feature type="region of interest" description="Disordered" evidence="1">
    <location>
        <begin position="74"/>
        <end position="169"/>
    </location>
</feature>
<evidence type="ECO:0000313" key="3">
    <source>
        <dbReference type="EMBL" id="KAF3578064.1"/>
    </source>
</evidence>
<feature type="transmembrane region" description="Helical" evidence="2">
    <location>
        <begin position="31"/>
        <end position="56"/>
    </location>
</feature>
<sequence length="169" mass="18702">MIEIKYPFARIHLVDKRVLIGLEKLACNKKVAHAICYVFLRMIGVGVSIGVLGVACKNLGSKREWKVLFERVERPTTPAPDETKPARPLAPGFGTSSEPTPRRQLMRVGATKKERRLQSARKKKKSGATIGSEVHNPRAKRRNEADIWSDVPQRGEAPALEAERPGGAT</sequence>
<dbReference type="Proteomes" id="UP000266723">
    <property type="component" value="Unassembled WGS sequence"/>
</dbReference>
<evidence type="ECO:0000256" key="1">
    <source>
        <dbReference type="SAM" id="MobiDB-lite"/>
    </source>
</evidence>
<reference evidence="3 4" key="1">
    <citation type="journal article" date="2020" name="BMC Genomics">
        <title>Intraspecific diversification of the crop wild relative Brassica cretica Lam. using demographic model selection.</title>
        <authorList>
            <person name="Kioukis A."/>
            <person name="Michalopoulou V.A."/>
            <person name="Briers L."/>
            <person name="Pirintsos S."/>
            <person name="Studholme D.J."/>
            <person name="Pavlidis P."/>
            <person name="Sarris P.F."/>
        </authorList>
    </citation>
    <scope>NUCLEOTIDE SEQUENCE [LARGE SCALE GENOMIC DNA]</scope>
    <source>
        <strain evidence="4">cv. PFS-1207/04</strain>
    </source>
</reference>
<comment type="caution">
    <text evidence="3">The sequence shown here is derived from an EMBL/GenBank/DDBJ whole genome shotgun (WGS) entry which is preliminary data.</text>
</comment>
<gene>
    <name evidence="3" type="ORF">DY000_02029356</name>
</gene>
<name>A0ABQ7DK91_BRACR</name>
<dbReference type="EMBL" id="QGKV02000649">
    <property type="protein sequence ID" value="KAF3578064.1"/>
    <property type="molecule type" value="Genomic_DNA"/>
</dbReference>
<evidence type="ECO:0000256" key="2">
    <source>
        <dbReference type="SAM" id="Phobius"/>
    </source>
</evidence>
<keyword evidence="2" id="KW-0812">Transmembrane</keyword>
<keyword evidence="2" id="KW-1133">Transmembrane helix</keyword>